<comment type="caution">
    <text evidence="4">The sequence shown here is derived from an EMBL/GenBank/DDBJ whole genome shotgun (WGS) entry which is preliminary data.</text>
</comment>
<dbReference type="Proteomes" id="UP000198287">
    <property type="component" value="Unassembled WGS sequence"/>
</dbReference>
<feature type="compositionally biased region" description="Low complexity" evidence="1">
    <location>
        <begin position="220"/>
        <end position="232"/>
    </location>
</feature>
<dbReference type="InterPro" id="IPR016186">
    <property type="entry name" value="C-type_lectin-like/link_sf"/>
</dbReference>
<evidence type="ECO:0000313" key="4">
    <source>
        <dbReference type="EMBL" id="OXA65115.1"/>
    </source>
</evidence>
<dbReference type="InterPro" id="IPR016187">
    <property type="entry name" value="CTDL_fold"/>
</dbReference>
<feature type="domain" description="C-type lectin" evidence="3">
    <location>
        <begin position="33"/>
        <end position="169"/>
    </location>
</feature>
<dbReference type="AlphaFoldDB" id="A0A226F5P1"/>
<organism evidence="4 5">
    <name type="scientific">Folsomia candida</name>
    <name type="common">Springtail</name>
    <dbReference type="NCBI Taxonomy" id="158441"/>
    <lineage>
        <taxon>Eukaryota</taxon>
        <taxon>Metazoa</taxon>
        <taxon>Ecdysozoa</taxon>
        <taxon>Arthropoda</taxon>
        <taxon>Hexapoda</taxon>
        <taxon>Collembola</taxon>
        <taxon>Entomobryomorpha</taxon>
        <taxon>Isotomoidea</taxon>
        <taxon>Isotomidae</taxon>
        <taxon>Proisotominae</taxon>
        <taxon>Folsomia</taxon>
    </lineage>
</organism>
<dbReference type="PROSITE" id="PS50041">
    <property type="entry name" value="C_TYPE_LECTIN_2"/>
    <property type="match status" value="1"/>
</dbReference>
<feature type="signal peptide" evidence="2">
    <location>
        <begin position="1"/>
        <end position="25"/>
    </location>
</feature>
<reference evidence="4 5" key="1">
    <citation type="submission" date="2015-12" db="EMBL/GenBank/DDBJ databases">
        <title>The genome of Folsomia candida.</title>
        <authorList>
            <person name="Faddeeva A."/>
            <person name="Derks M.F."/>
            <person name="Anvar Y."/>
            <person name="Smit S."/>
            <person name="Van Straalen N."/>
            <person name="Roelofs D."/>
        </authorList>
    </citation>
    <scope>NUCLEOTIDE SEQUENCE [LARGE SCALE GENOMIC DNA]</scope>
    <source>
        <strain evidence="4 5">VU population</strain>
        <tissue evidence="4">Whole body</tissue>
    </source>
</reference>
<protein>
    <recommendedName>
        <fullName evidence="3">C-type lectin domain-containing protein</fullName>
    </recommendedName>
</protein>
<gene>
    <name evidence="4" type="ORF">Fcan01_03389</name>
</gene>
<dbReference type="SUPFAM" id="SSF56436">
    <property type="entry name" value="C-type lectin-like"/>
    <property type="match status" value="1"/>
</dbReference>
<dbReference type="InterPro" id="IPR001304">
    <property type="entry name" value="C-type_lectin-like"/>
</dbReference>
<feature type="compositionally biased region" description="Polar residues" evidence="1">
    <location>
        <begin position="233"/>
        <end position="242"/>
    </location>
</feature>
<evidence type="ECO:0000256" key="1">
    <source>
        <dbReference type="SAM" id="MobiDB-lite"/>
    </source>
</evidence>
<feature type="region of interest" description="Disordered" evidence="1">
    <location>
        <begin position="214"/>
        <end position="242"/>
    </location>
</feature>
<keyword evidence="2" id="KW-0732">Signal</keyword>
<dbReference type="OrthoDB" id="8187082at2759"/>
<keyword evidence="5" id="KW-1185">Reference proteome</keyword>
<name>A0A226F5P1_FOLCA</name>
<accession>A0A226F5P1</accession>
<feature type="chain" id="PRO_5013347884" description="C-type lectin domain-containing protein" evidence="2">
    <location>
        <begin position="26"/>
        <end position="583"/>
    </location>
</feature>
<evidence type="ECO:0000256" key="2">
    <source>
        <dbReference type="SAM" id="SignalP"/>
    </source>
</evidence>
<dbReference type="EMBL" id="LNIX01000001">
    <property type="protein sequence ID" value="OXA65115.1"/>
    <property type="molecule type" value="Genomic_DNA"/>
</dbReference>
<evidence type="ECO:0000259" key="3">
    <source>
        <dbReference type="PROSITE" id="PS50041"/>
    </source>
</evidence>
<proteinExistence type="predicted"/>
<sequence>MGRFQQSGLLLASFILCMVDSRGIAGNVKLVAMNGNQYWFSTSSPYAPTLNFHLAYQYCRTLGLQLAVLETTEEVETISAYLNRDANPMTHGKYWTSGNRLGAESWIWMSSGEQLNSSFADYWLKNGVGAATPENPRHCMSMKPPISPMTKRAIFTAEECNKARNPLLRTDNDNPFCTQINNKHAFPFICEQVRCLYYNYPVMMFPDPSELRTDIDHDGTSVSPSESESRTSIQYSTSEQIQNKNVIPTERKSRQLTTLTTDIEGEESGRIDGSNKIQRKMMLRPVMSVYPIPSHSYNKYKLSAETSTLASTKKPFYNKATHDNLWGPSSSTESTNPTLSTGLAKLRKLSESSIFNSKRPTIFITGKAAKPSNSTFTSAKIINNETTPKPFAQYEIVTSKSTTVDGEEIIDDLEDTVAATMLYHRYGSGSGPSDPTHIFASGYISTDPSVVLDDEQNNVGGEVGLEDATLSRDQFLGTIPKFFEGSGIRRPDMSSTTRFLHDENEVTTTTQRGNSPTTTPKLQQQYTFQRGKSSLGSSWIKAKLERGTPTPSTAASIIADSIYSATEKMGLGPRLKLRLRPHN</sequence>
<dbReference type="Gene3D" id="3.10.100.10">
    <property type="entry name" value="Mannose-Binding Protein A, subunit A"/>
    <property type="match status" value="1"/>
</dbReference>
<evidence type="ECO:0000313" key="5">
    <source>
        <dbReference type="Proteomes" id="UP000198287"/>
    </source>
</evidence>
<dbReference type="OMA" id="FICEQVR"/>